<gene>
    <name evidence="3" type="ORF">PI95_022375</name>
</gene>
<feature type="transmembrane region" description="Helical" evidence="1">
    <location>
        <begin position="186"/>
        <end position="206"/>
    </location>
</feature>
<dbReference type="GO" id="GO:0005524">
    <property type="term" value="F:ATP binding"/>
    <property type="evidence" value="ECO:0007669"/>
    <property type="project" value="UniProtKB-KW"/>
</dbReference>
<dbReference type="PANTHER" id="PTHR34301">
    <property type="entry name" value="DNA-BINDING PROTEIN-RELATED"/>
    <property type="match status" value="1"/>
</dbReference>
<dbReference type="Gene3D" id="3.40.50.300">
    <property type="entry name" value="P-loop containing nucleotide triphosphate hydrolases"/>
    <property type="match status" value="1"/>
</dbReference>
<name>A0A846HEK1_9CYAN</name>
<dbReference type="InterPro" id="IPR049945">
    <property type="entry name" value="AAA_22"/>
</dbReference>
<feature type="transmembrane region" description="Helical" evidence="1">
    <location>
        <begin position="99"/>
        <end position="117"/>
    </location>
</feature>
<sequence>MPHTDYSKVYTHAPEQHPNLLLGSLQLLFWIVFRPSVWRNHLKRIDPALDPESQSWNRVKRRNFDLWVLLLQGYLILPLLLNLSLNLLLLILGKSTEKFIFNVFFGTLISLVVGVYFGVSVNLACGLFISIIESIAFGIAFEVSVRLFAITIGIFVFWLGFGLYKNNNREPINVVFGKILQRIGKIANIITLIWKLMRFVAFVPLIKLFNKLLYRFDSVKSKSITNLLRYHSAFWDEWQHRPLKGLEKHLILVMERNPDEGKAAIKYLSTSPQRWAAQTALIEMDTRRIESCADLEAVRQVHRDLATSELELETLVSSLIRSFNRFSEDVNAALNQATTYNQRLSLKAVADRLDAVSRELTISNDEYAIRLQPISIRWSQIITNCVEELAKASELRQEIDSPYITGIPLSEQQEIFVGRTDISVRIEQLLIDRRRPPLLLYGQRRMGKTSLLNNLGRLLPNTIIPMFVDLQGSASRTTDYSGFLYNLARGMMNSASRQRGLTLPSLTREMLALDPFTRFDEWLDEVEQALEDNTVLLALDEFEVLDNAIAKGRFDEQDVLGMLRNLIQHRPRFKVLLAGSHTLEEYQRWASYLINVQVLRISYLQEEEARQLIEQPVKNFPLHYEPDAVERVLELTRCHPCLVQLLCNEIVDIKNQQRPGSRRLATSKEVEAAVPQALTNGSFFFADIQNNQIKESELKVLRFLAEKGEGITVSKKALSRDFPDSFDSSINLLLRRELIEEAEDGYRFQVELIRQWFAQK</sequence>
<dbReference type="Proteomes" id="UP000031549">
    <property type="component" value="Unassembled WGS sequence"/>
</dbReference>
<dbReference type="PANTHER" id="PTHR34301:SF8">
    <property type="entry name" value="ATPASE DOMAIN-CONTAINING PROTEIN"/>
    <property type="match status" value="1"/>
</dbReference>
<keyword evidence="1" id="KW-0472">Membrane</keyword>
<keyword evidence="3" id="KW-0067">ATP-binding</keyword>
<protein>
    <submittedName>
        <fullName evidence="3">ATP-binding protein</fullName>
    </submittedName>
</protein>
<evidence type="ECO:0000256" key="1">
    <source>
        <dbReference type="SAM" id="Phobius"/>
    </source>
</evidence>
<evidence type="ECO:0000313" key="3">
    <source>
        <dbReference type="EMBL" id="NEU75229.1"/>
    </source>
</evidence>
<dbReference type="SUPFAM" id="SSF52540">
    <property type="entry name" value="P-loop containing nucleoside triphosphate hydrolases"/>
    <property type="match status" value="1"/>
</dbReference>
<keyword evidence="1" id="KW-1133">Transmembrane helix</keyword>
<evidence type="ECO:0000313" key="4">
    <source>
        <dbReference type="Proteomes" id="UP000031549"/>
    </source>
</evidence>
<keyword evidence="3" id="KW-0547">Nucleotide-binding</keyword>
<proteinExistence type="predicted"/>
<keyword evidence="4" id="KW-1185">Reference proteome</keyword>
<comment type="caution">
    <text evidence="3">The sequence shown here is derived from an EMBL/GenBank/DDBJ whole genome shotgun (WGS) entry which is preliminary data.</text>
</comment>
<dbReference type="AlphaFoldDB" id="A0A846HEK1"/>
<organism evidence="3 4">
    <name type="scientific">Hassallia byssoidea VB512170</name>
    <dbReference type="NCBI Taxonomy" id="1304833"/>
    <lineage>
        <taxon>Bacteria</taxon>
        <taxon>Bacillati</taxon>
        <taxon>Cyanobacteriota</taxon>
        <taxon>Cyanophyceae</taxon>
        <taxon>Nostocales</taxon>
        <taxon>Tolypothrichaceae</taxon>
        <taxon>Hassallia</taxon>
    </lineage>
</organism>
<keyword evidence="1" id="KW-0812">Transmembrane</keyword>
<reference evidence="3 4" key="1">
    <citation type="journal article" date="2015" name="Genome Announc.">
        <title>Draft Genome Sequence of Cyanobacterium Hassallia byssoidea Strain VB512170, Isolated from Monuments in India.</title>
        <authorList>
            <person name="Singh D."/>
            <person name="Chandrababunaidu M.M."/>
            <person name="Panda A."/>
            <person name="Sen D."/>
            <person name="Bhattacharyya S."/>
            <person name="Adhikary S.P."/>
            <person name="Tripathy S."/>
        </authorList>
    </citation>
    <scope>NUCLEOTIDE SEQUENCE [LARGE SCALE GENOMIC DNA]</scope>
    <source>
        <strain evidence="3 4">VB512170</strain>
    </source>
</reference>
<dbReference type="GO" id="GO:0016887">
    <property type="term" value="F:ATP hydrolysis activity"/>
    <property type="evidence" value="ECO:0007669"/>
    <property type="project" value="InterPro"/>
</dbReference>
<dbReference type="InterPro" id="IPR027417">
    <property type="entry name" value="P-loop_NTPase"/>
</dbReference>
<feature type="transmembrane region" description="Helical" evidence="1">
    <location>
        <begin position="147"/>
        <end position="165"/>
    </location>
</feature>
<dbReference type="Pfam" id="PF13401">
    <property type="entry name" value="AAA_22"/>
    <property type="match status" value="1"/>
</dbReference>
<accession>A0A846HEK1</accession>
<evidence type="ECO:0000259" key="2">
    <source>
        <dbReference type="Pfam" id="PF13401"/>
    </source>
</evidence>
<feature type="domain" description="ORC1/DEAH AAA+ ATPase" evidence="2">
    <location>
        <begin position="434"/>
        <end position="585"/>
    </location>
</feature>
<dbReference type="EMBL" id="JTCM02000062">
    <property type="protein sequence ID" value="NEU75229.1"/>
    <property type="molecule type" value="Genomic_DNA"/>
</dbReference>
<feature type="transmembrane region" description="Helical" evidence="1">
    <location>
        <begin position="66"/>
        <end position="93"/>
    </location>
</feature>